<comment type="subcellular location">
    <subcellularLocation>
        <location evidence="2">Chromosome</location>
        <location evidence="2">Telomere</location>
    </subcellularLocation>
    <subcellularLocation>
        <location evidence="1">Nucleus</location>
    </subcellularLocation>
</comment>
<feature type="region of interest" description="Disordered" evidence="6">
    <location>
        <begin position="247"/>
        <end position="466"/>
    </location>
</feature>
<evidence type="ECO:0000256" key="3">
    <source>
        <dbReference type="ARBA" id="ARBA00022454"/>
    </source>
</evidence>
<evidence type="ECO:0000313" key="8">
    <source>
        <dbReference type="EMBL" id="KAG9267212.1"/>
    </source>
</evidence>
<name>A0A8T2LBA0_ASTMX</name>
<dbReference type="GO" id="GO:0007004">
    <property type="term" value="P:telomere maintenance via telomerase"/>
    <property type="evidence" value="ECO:0007669"/>
    <property type="project" value="InterPro"/>
</dbReference>
<dbReference type="GO" id="GO:0032211">
    <property type="term" value="P:negative regulation of telomere maintenance via telomerase"/>
    <property type="evidence" value="ECO:0007669"/>
    <property type="project" value="TreeGrafter"/>
</dbReference>
<dbReference type="Pfam" id="PF10341">
    <property type="entry name" value="TPP1"/>
    <property type="match status" value="1"/>
</dbReference>
<sequence>MRRYRRGEGEPEPWIERLIQNYGQNQRAGSLRAHVIGVSDLSDSVRTDESDACMLFLSDGATFIPAVLTTTAWESVQELEERENFAGLENTTVSIRHFQLNFHMDQELTSCQFYLTVNQMISVGRVGGRGHPPSCTTLPSIQQHILRTWRSLMKEGSVNSVNSQSAFPLSCLMGVWHNDIIMDILNDAIKKITTPTGCRLDVATPTRWHRERLRYRGEECFGGAAARPVVSGDRRGLLTAERGSVCRISVSSSSSDTPSRLAPPRADVTENRPVAERDGGVVPPPVACDRPAERQRPEAPCGGGGGDDGGRDGGRDGGGGRGDDEMNPWDMFCPAPDLLGTPSSSPETSIGPLSQESQSLLPTATSTWAQSPNHSAEQGSGSSGDTPYPGPHPYLHSSAHVTEKTTPTTHRTQDKQQALTPPTRATKGVALHAQDDAPKDPSFKRTLQTPAEDPPPKQVHSDGSRFSYMYEPSPQLLSAFSLIQVPEQLVQWAVVYLGTSRTSELRQTSARAELQRSKDCNHRK</sequence>
<dbReference type="GO" id="GO:0042162">
    <property type="term" value="F:telomeric DNA binding"/>
    <property type="evidence" value="ECO:0007669"/>
    <property type="project" value="InterPro"/>
</dbReference>
<dbReference type="Gene3D" id="2.40.50.960">
    <property type="match status" value="1"/>
</dbReference>
<feature type="domain" description="Shelterin complex subunit TPP1/Est3" evidence="7">
    <location>
        <begin position="13"/>
        <end position="153"/>
    </location>
</feature>
<evidence type="ECO:0000256" key="6">
    <source>
        <dbReference type="SAM" id="MobiDB-lite"/>
    </source>
</evidence>
<evidence type="ECO:0000256" key="1">
    <source>
        <dbReference type="ARBA" id="ARBA00004123"/>
    </source>
</evidence>
<reference evidence="8 9" key="1">
    <citation type="submission" date="2021-07" db="EMBL/GenBank/DDBJ databases">
        <authorList>
            <person name="Imarazene B."/>
            <person name="Zahm M."/>
            <person name="Klopp C."/>
            <person name="Cabau C."/>
            <person name="Beille S."/>
            <person name="Jouanno E."/>
            <person name="Castinel A."/>
            <person name="Lluch J."/>
            <person name="Gil L."/>
            <person name="Kuchtly C."/>
            <person name="Lopez Roques C."/>
            <person name="Donnadieu C."/>
            <person name="Parrinello H."/>
            <person name="Journot L."/>
            <person name="Du K."/>
            <person name="Schartl M."/>
            <person name="Retaux S."/>
            <person name="Guiguen Y."/>
        </authorList>
    </citation>
    <scope>NUCLEOTIDE SEQUENCE [LARGE SCALE GENOMIC DNA]</scope>
    <source>
        <strain evidence="8">Pach_M1</strain>
        <tissue evidence="8">Testis</tissue>
    </source>
</reference>
<dbReference type="InterPro" id="IPR028631">
    <property type="entry name" value="ACD"/>
</dbReference>
<evidence type="ECO:0000256" key="4">
    <source>
        <dbReference type="ARBA" id="ARBA00022895"/>
    </source>
</evidence>
<keyword evidence="5" id="KW-0539">Nucleus</keyword>
<evidence type="ECO:0000256" key="5">
    <source>
        <dbReference type="ARBA" id="ARBA00023242"/>
    </source>
</evidence>
<feature type="region of interest" description="Disordered" evidence="6">
    <location>
        <begin position="503"/>
        <end position="524"/>
    </location>
</feature>
<dbReference type="EMBL" id="JAICCE010000016">
    <property type="protein sequence ID" value="KAG9267212.1"/>
    <property type="molecule type" value="Genomic_DNA"/>
</dbReference>
<feature type="compositionally biased region" description="Basic and acidic residues" evidence="6">
    <location>
        <begin position="433"/>
        <end position="443"/>
    </location>
</feature>
<feature type="compositionally biased region" description="Polar residues" evidence="6">
    <location>
        <begin position="341"/>
        <end position="385"/>
    </location>
</feature>
<keyword evidence="4" id="KW-0779">Telomere</keyword>
<dbReference type="InterPro" id="IPR019437">
    <property type="entry name" value="TPP1/Est3"/>
</dbReference>
<dbReference type="Proteomes" id="UP000752171">
    <property type="component" value="Unassembled WGS sequence"/>
</dbReference>
<evidence type="ECO:0000256" key="2">
    <source>
        <dbReference type="ARBA" id="ARBA00004574"/>
    </source>
</evidence>
<gene>
    <name evidence="8" type="ORF">AMEX_G19903</name>
</gene>
<dbReference type="GO" id="GO:0070187">
    <property type="term" value="C:shelterin complex"/>
    <property type="evidence" value="ECO:0007669"/>
    <property type="project" value="InterPro"/>
</dbReference>
<feature type="compositionally biased region" description="Basic and acidic residues" evidence="6">
    <location>
        <begin position="513"/>
        <end position="524"/>
    </location>
</feature>
<proteinExistence type="predicted"/>
<organism evidence="8 9">
    <name type="scientific">Astyanax mexicanus</name>
    <name type="common">Blind cave fish</name>
    <name type="synonym">Astyanax fasciatus mexicanus</name>
    <dbReference type="NCBI Taxonomy" id="7994"/>
    <lineage>
        <taxon>Eukaryota</taxon>
        <taxon>Metazoa</taxon>
        <taxon>Chordata</taxon>
        <taxon>Craniata</taxon>
        <taxon>Vertebrata</taxon>
        <taxon>Euteleostomi</taxon>
        <taxon>Actinopterygii</taxon>
        <taxon>Neopterygii</taxon>
        <taxon>Teleostei</taxon>
        <taxon>Ostariophysi</taxon>
        <taxon>Characiformes</taxon>
        <taxon>Characoidei</taxon>
        <taxon>Acestrorhamphidae</taxon>
        <taxon>Acestrorhamphinae</taxon>
        <taxon>Astyanax</taxon>
    </lineage>
</organism>
<dbReference type="GO" id="GO:0005697">
    <property type="term" value="C:telomerase holoenzyme complex"/>
    <property type="evidence" value="ECO:0007669"/>
    <property type="project" value="InterPro"/>
</dbReference>
<dbReference type="GO" id="GO:0070198">
    <property type="term" value="P:protein localization to chromosome, telomeric region"/>
    <property type="evidence" value="ECO:0007669"/>
    <property type="project" value="TreeGrafter"/>
</dbReference>
<feature type="compositionally biased region" description="Polar residues" evidence="6">
    <location>
        <begin position="404"/>
        <end position="420"/>
    </location>
</feature>
<evidence type="ECO:0000313" key="9">
    <source>
        <dbReference type="Proteomes" id="UP000752171"/>
    </source>
</evidence>
<accession>A0A8T2LBA0</accession>
<protein>
    <recommendedName>
        <fullName evidence="7">Shelterin complex subunit TPP1/Est3 domain-containing protein</fullName>
    </recommendedName>
</protein>
<keyword evidence="3" id="KW-0158">Chromosome</keyword>
<dbReference type="PANTHER" id="PTHR14487">
    <property type="entry name" value="ADRENOCORTICAL DYSPLASIA PROTEIN ACD"/>
    <property type="match status" value="1"/>
</dbReference>
<dbReference type="PANTHER" id="PTHR14487:SF3">
    <property type="entry name" value="ADRENOCORTICAL DYSPLASIA PROTEIN HOMOLOG"/>
    <property type="match status" value="1"/>
</dbReference>
<dbReference type="GO" id="GO:0016233">
    <property type="term" value="P:telomere capping"/>
    <property type="evidence" value="ECO:0007669"/>
    <property type="project" value="InterPro"/>
</dbReference>
<evidence type="ECO:0000259" key="7">
    <source>
        <dbReference type="Pfam" id="PF10341"/>
    </source>
</evidence>
<dbReference type="AlphaFoldDB" id="A0A8T2LBA0"/>
<comment type="caution">
    <text evidence="8">The sequence shown here is derived from an EMBL/GenBank/DDBJ whole genome shotgun (WGS) entry which is preliminary data.</text>
</comment>
<feature type="compositionally biased region" description="Basic and acidic residues" evidence="6">
    <location>
        <begin position="267"/>
        <end position="279"/>
    </location>
</feature>